<dbReference type="InterPro" id="IPR052076">
    <property type="entry name" value="TRP_cation_channel"/>
</dbReference>
<keyword evidence="5" id="KW-0325">Glycoprotein</keyword>
<organism evidence="8 9">
    <name type="scientific">Portunus trituberculatus</name>
    <name type="common">Swimming crab</name>
    <name type="synonym">Neptunus trituberculatus</name>
    <dbReference type="NCBI Taxonomy" id="210409"/>
    <lineage>
        <taxon>Eukaryota</taxon>
        <taxon>Metazoa</taxon>
        <taxon>Ecdysozoa</taxon>
        <taxon>Arthropoda</taxon>
        <taxon>Crustacea</taxon>
        <taxon>Multicrustacea</taxon>
        <taxon>Malacostraca</taxon>
        <taxon>Eumalacostraca</taxon>
        <taxon>Eucarida</taxon>
        <taxon>Decapoda</taxon>
        <taxon>Pleocyemata</taxon>
        <taxon>Brachyura</taxon>
        <taxon>Eubrachyura</taxon>
        <taxon>Portunoidea</taxon>
        <taxon>Portunidae</taxon>
        <taxon>Portuninae</taxon>
        <taxon>Portunus</taxon>
    </lineage>
</organism>
<dbReference type="OrthoDB" id="2157354at2759"/>
<keyword evidence="6" id="KW-0407">Ion channel</keyword>
<keyword evidence="3" id="KW-0040">ANK repeat</keyword>
<protein>
    <submittedName>
        <fullName evidence="8">Transient receptor potential channel pyrexia</fullName>
    </submittedName>
</protein>
<proteinExistence type="predicted"/>
<name>A0A5B7H2X7_PORTR</name>
<keyword evidence="7" id="KW-0472">Membrane</keyword>
<evidence type="ECO:0000256" key="3">
    <source>
        <dbReference type="ARBA" id="ARBA00023043"/>
    </source>
</evidence>
<feature type="transmembrane region" description="Helical" evidence="7">
    <location>
        <begin position="6"/>
        <end position="24"/>
    </location>
</feature>
<sequence>MIIAWFVFVLKLGRVPFFALYITMLRHVTSNFLKLIVLYSLLILAFTLSFNILLYHPYGENQVLHSHTHLAFYLYQLGEPDEVLC</sequence>
<evidence type="ECO:0000313" key="9">
    <source>
        <dbReference type="Proteomes" id="UP000324222"/>
    </source>
</evidence>
<dbReference type="GO" id="GO:0022857">
    <property type="term" value="F:transmembrane transporter activity"/>
    <property type="evidence" value="ECO:0007669"/>
    <property type="project" value="TreeGrafter"/>
</dbReference>
<keyword evidence="4" id="KW-0406">Ion transport</keyword>
<evidence type="ECO:0000256" key="2">
    <source>
        <dbReference type="ARBA" id="ARBA00022737"/>
    </source>
</evidence>
<keyword evidence="8" id="KW-0675">Receptor</keyword>
<evidence type="ECO:0000256" key="4">
    <source>
        <dbReference type="ARBA" id="ARBA00023065"/>
    </source>
</evidence>
<comment type="caution">
    <text evidence="8">The sequence shown here is derived from an EMBL/GenBank/DDBJ whole genome shotgun (WGS) entry which is preliminary data.</text>
</comment>
<dbReference type="GO" id="GO:0034220">
    <property type="term" value="P:monoatomic ion transmembrane transport"/>
    <property type="evidence" value="ECO:0007669"/>
    <property type="project" value="UniProtKB-KW"/>
</dbReference>
<keyword evidence="7" id="KW-0812">Transmembrane</keyword>
<dbReference type="GO" id="GO:1902495">
    <property type="term" value="C:transmembrane transporter complex"/>
    <property type="evidence" value="ECO:0007669"/>
    <property type="project" value="TreeGrafter"/>
</dbReference>
<dbReference type="Proteomes" id="UP000324222">
    <property type="component" value="Unassembled WGS sequence"/>
</dbReference>
<dbReference type="PANTHER" id="PTHR47143">
    <property type="entry name" value="TRANSIENT RECEPTOR POTENTIAL CATION CHANNEL PROTEIN PAINLESS"/>
    <property type="match status" value="1"/>
</dbReference>
<keyword evidence="2" id="KW-0677">Repeat</keyword>
<evidence type="ECO:0000256" key="5">
    <source>
        <dbReference type="ARBA" id="ARBA00023180"/>
    </source>
</evidence>
<evidence type="ECO:0000313" key="8">
    <source>
        <dbReference type="EMBL" id="MPC65442.1"/>
    </source>
</evidence>
<evidence type="ECO:0000256" key="7">
    <source>
        <dbReference type="SAM" id="Phobius"/>
    </source>
</evidence>
<keyword evidence="7" id="KW-1133">Transmembrane helix</keyword>
<keyword evidence="1" id="KW-0813">Transport</keyword>
<keyword evidence="9" id="KW-1185">Reference proteome</keyword>
<feature type="transmembrane region" description="Helical" evidence="7">
    <location>
        <begin position="36"/>
        <end position="55"/>
    </location>
</feature>
<dbReference type="EMBL" id="VSRR010023384">
    <property type="protein sequence ID" value="MPC65442.1"/>
    <property type="molecule type" value="Genomic_DNA"/>
</dbReference>
<evidence type="ECO:0000256" key="1">
    <source>
        <dbReference type="ARBA" id="ARBA00022448"/>
    </source>
</evidence>
<reference evidence="8 9" key="1">
    <citation type="submission" date="2019-05" db="EMBL/GenBank/DDBJ databases">
        <title>Another draft genome of Portunus trituberculatus and its Hox gene families provides insights of decapod evolution.</title>
        <authorList>
            <person name="Jeong J.-H."/>
            <person name="Song I."/>
            <person name="Kim S."/>
            <person name="Choi T."/>
            <person name="Kim D."/>
            <person name="Ryu S."/>
            <person name="Kim W."/>
        </authorList>
    </citation>
    <scope>NUCLEOTIDE SEQUENCE [LARGE SCALE GENOMIC DNA]</scope>
    <source>
        <tissue evidence="8">Muscle</tissue>
    </source>
</reference>
<gene>
    <name evidence="8" type="primary">pyx_2</name>
    <name evidence="8" type="ORF">E2C01_059576</name>
</gene>
<dbReference type="AlphaFoldDB" id="A0A5B7H2X7"/>
<evidence type="ECO:0000256" key="6">
    <source>
        <dbReference type="ARBA" id="ARBA00023303"/>
    </source>
</evidence>
<accession>A0A5B7H2X7</accession>
<dbReference type="PANTHER" id="PTHR47143:SF1">
    <property type="entry name" value="ION_TRANS DOMAIN-CONTAINING PROTEIN"/>
    <property type="match status" value="1"/>
</dbReference>